<dbReference type="InterPro" id="IPR052124">
    <property type="entry name" value="Rab9_kelch_effector"/>
</dbReference>
<sequence>MSYIENISKNDSDSVNCINILKNNTNTSNNILYTNYPNNKNKSKSVPDNCITKCKSVLLSSSINDDKIGDQNNTKNIVDEKNNSTNKNKEDNLFIQENNFINTSENSNITLINEKDDSIIYDRSTNVYSEFKYSQSNILLGENNKGEKIGISLKSKNILNENKTALNKNCYKNNSCFSTVFKNQLREPNEIINKKKNISFDFNILNNENCNNYMTSSEYNQLNNNVNVNFDKKKKTNENVNENDETERSKMNTLTYFFNNYTTSNKKKKIDNFSLNPNESINISLPQNNKLNYINANKENNYNKFNEKNHSDTLNSSTNILNFNSEDNEKNYTNKNKNYTNIFFHTNTGDFSDNIKKNEFSIFNIENHTENDSTKKQTLSKNKDIYINKKNNNLCVNKYNTMNNSENNNNNILDEKKSNYNTNYGIYNDERKNHISNNIDNYSMDINDMNDINNFINMENGITLNNTNINNINNINVNHYTDNRSTYDKNELELNKDNKDVNRYINNNFDFMHYINNHRDINYYNSEKEKNIHFPLNNKQINFENKNNMSINFNNIFSCNQCDNDTMKSYIHTSQIENPIIENNSKHNIVNNNINNFRNSSSNILDYFSNNEKNCQNFESIYNDLDGKNMNQHKNNFDFKKYMINNIKNDNLINNMIDLNNHNTLNEINMDIRDISEINNINHINETQNVNNESVVKDINIINNACKSNNVNEINCINNIKNSSNSNRINQINYINNLSYIKDNNINEIKNVDNITNDLNGIITLNYLDDENDIGDLNNVNNSCINNINYVDNVNIINNMNNSCINDVNLIYKTKKINYKNSNEMNNDVKYCNVTNVSNLNINNKISNCTNSYNKNLFQDMKCENDDIDINKSVIKESIPFNNHTKWLKFFTKQRNKTDFEENINRNESCNKNIESDKKENCLHFYNSENKKLLNYCNNIKLEYRNSDFLLNNWNDNIEDMKNSAKEEFIIKDNNENLLNVKNNIMNKEELQIENKDLQNDNIKVNENLSLDIYKEKTLLKVKDDKTNNFNEINVVNFTQDKKELLQINEVKNFLDNTNDKTNNNIISKEKNICNDTFNFHINTNTKNNDNLNRKKMEDICKWSSNENIFERNLYFSEDYSSENQKLDFKLMSKETINKNSSGYLNNMIKFKCDNNENSINKNVEMKKVNEYFYNIDNNNSKGNNNNYSHNNNDNCVDDSNKNVFIDNINNIKDNNSNIDKIHSNYNNSITDINKNNNDNNNYINIRDYTDINNIDINNNYTADSSNQKETQINNDNDDINFNGYSTIKKHNENKNANFSFNNNFNNIKTFCKNIEINDHSIINNGNYCYDNINNINISYNKNINSIQKSSHCNREDNINDICTTYDKLKEEVNVLYCNGNTEKGNMNTNTSDDIIKNEENGEKKIKTKDISYDLRNNYKWNYLEVNYPKNINFKKAFFFSYKNNIYIYGAKQNNFIIPDKIFKVNKNEIETICTKGAQPQIYFKIYFLCDASDNSLWDFKSIKNNTNDNLCVYNSEETREEKNSYENNLLSLIYKNEKFSLSDQQNYDKDSNSYINLKEEFNNEYNKKKKYFYVLGCKEQRIVDFYTIYKLDMSNFYWEEIKITYNRLLNLSREDFSIILINNYLYLFGGVILSNDKWVSCNEFWICNINKRKWKLLKLNKKKRKESDIYSNLNTSNSLKYLINLKKLNGDQNASNYQIENENKDEMNNENENNSPSSINGNKNFIEKWPTSRACHLCVCYNNKIFIHGGTDLIEEKDDFYFFDLKKKKWYEIICNTQNYPSKRYGHSGFFIKNKLYIYGGFTKYMNYGVLNNDFFEYDFEKNSWKQIFTIDDLLYLKIDLIKKKKSYLKFLQLLILKNYYKCQLVSCLNLNIDHCDKNTIDDEVNFKENISNNNNNNNKTELNTFLVNDTKINDDEKKNEYIKILNEKESYEKNFFESYSPNSDTLIKNNIPFHEGATTSKTNSHNFHLLNNYLYPNNLNKTKELDTFIKNSKLQRNLYCNFLCIEEIEFWKNIIIPYNNFRNRCLYFNNSLYFFGGCGLNNNSTEYSCNNFIYYDNILKIQIEKSYTDFILHYLFCVDNFFFKFIENLKINILKNIGTNKKNEKEYIDEESNTSYKTNATNKKYDVDICNYQKKNDENTYDEIYMNIKNIDNELYNTYMSIQQKDNVYNHKNEGNTCKNQMTELNDTETKIYTEVKNIPKMENEKLENMFLSVQKKKIYKLLIFLFDLYENIYSKNIIPEKHDDKNDNIKIHSQNDLCKDLYEKTFMEQNKLSCNHSYDMLTERIDMKIKINGDNLLEEVESDESLFMQTCKIEDNQDKNIYQKTKEPEIENYNKCESSVKNIYDNKWIQYSNEIKFYQNENKRDNLLANNIFNSIEINNQNINLNVNNNMGNDINYYENRNENYNESLNIASSENYKTNYNEIHNENYNTNSYYNDNEDNNYNLSKSYDKHINEVLCTNDLSLNEYNIKNNNIIKNYENIDLSKIKEINDLKENINFNSFEMGNIYNNNICHNMNRSVVFGHDRKHCNYDKEFITKNNSTYYDRSDIESRRMYNEEKNCQDFYNCYKSDENNYIIQKYLNNSHINLNIDKSIIYNYLENFHDLNDEKYAIKMKIKRNDIYKLIYTYTKNVEIENNIYFKKIEKLEAQVKDLLEEKNPIDKNNRIMEAKSIEYPFNEVHFNKLKNEVTYLKKKLNYFYDIINTYSVKLQKQNLYIKILENKYEYLMDYLLKFKSILFKECINNDICKFFCEDNFFIHEKNSVCIENNKNVTFNNNKIAENFNFNFNEVDYINHT</sequence>
<keyword evidence="2" id="KW-0677">Repeat</keyword>
<dbReference type="VEuPathDB" id="PlasmoDB:PGAL8A_00359000"/>
<gene>
    <name evidence="4" type="ORF">PGAL8A_00359000</name>
</gene>
<evidence type="ECO:0000256" key="1">
    <source>
        <dbReference type="ARBA" id="ARBA00022441"/>
    </source>
</evidence>
<protein>
    <recommendedName>
        <fullName evidence="6">Kelch protein</fullName>
    </recommendedName>
</protein>
<dbReference type="PANTHER" id="PTHR46647">
    <property type="entry name" value="RAB9 EFFECTOR PROTEIN WITH KELCH MOTIFS"/>
    <property type="match status" value="1"/>
</dbReference>
<name>A0A1J1GVT0_PLAGA</name>
<dbReference type="OrthoDB" id="10251809at2759"/>
<dbReference type="SUPFAM" id="SSF117281">
    <property type="entry name" value="Kelch motif"/>
    <property type="match status" value="1"/>
</dbReference>
<comment type="caution">
    <text evidence="4">The sequence shown here is derived from an EMBL/GenBank/DDBJ whole genome shotgun (WGS) entry which is preliminary data.</text>
</comment>
<dbReference type="EMBL" id="CVMV01000059">
    <property type="protein sequence ID" value="CRG96366.1"/>
    <property type="molecule type" value="Genomic_DNA"/>
</dbReference>
<accession>A0A1J1GVT0</accession>
<feature type="coiled-coil region" evidence="3">
    <location>
        <begin position="971"/>
        <end position="1008"/>
    </location>
</feature>
<evidence type="ECO:0000313" key="5">
    <source>
        <dbReference type="Proteomes" id="UP000220797"/>
    </source>
</evidence>
<evidence type="ECO:0000256" key="3">
    <source>
        <dbReference type="SAM" id="Coils"/>
    </source>
</evidence>
<evidence type="ECO:0000256" key="2">
    <source>
        <dbReference type="ARBA" id="ARBA00022737"/>
    </source>
</evidence>
<dbReference type="InterPro" id="IPR015915">
    <property type="entry name" value="Kelch-typ_b-propeller"/>
</dbReference>
<proteinExistence type="predicted"/>
<dbReference type="RefSeq" id="XP_028529171.1">
    <property type="nucleotide sequence ID" value="XM_028672638.1"/>
</dbReference>
<reference evidence="4" key="1">
    <citation type="submission" date="2015-04" db="EMBL/GenBank/DDBJ databases">
        <authorList>
            <consortium name="Pathogen Informatics"/>
        </authorList>
    </citation>
    <scope>NUCLEOTIDE SEQUENCE [LARGE SCALE GENOMIC DNA]</scope>
    <source>
        <strain evidence="4">8A</strain>
    </source>
</reference>
<dbReference type="PANTHER" id="PTHR46647:SF1">
    <property type="entry name" value="RAB9 EFFECTOR PROTEIN WITH KELCH MOTIFS"/>
    <property type="match status" value="1"/>
</dbReference>
<keyword evidence="3" id="KW-0175">Coiled coil</keyword>
<dbReference type="Gene3D" id="2.120.10.80">
    <property type="entry name" value="Kelch-type beta propeller"/>
    <property type="match status" value="1"/>
</dbReference>
<dbReference type="Pfam" id="PF24681">
    <property type="entry name" value="Kelch_KLHDC2_KLHL20_DRC7"/>
    <property type="match status" value="1"/>
</dbReference>
<keyword evidence="1" id="KW-0880">Kelch repeat</keyword>
<evidence type="ECO:0008006" key="6">
    <source>
        <dbReference type="Google" id="ProtNLM"/>
    </source>
</evidence>
<feature type="coiled-coil region" evidence="3">
    <location>
        <begin position="2631"/>
        <end position="2665"/>
    </location>
</feature>
<organism evidence="4 5">
    <name type="scientific">Plasmodium gallinaceum</name>
    <dbReference type="NCBI Taxonomy" id="5849"/>
    <lineage>
        <taxon>Eukaryota</taxon>
        <taxon>Sar</taxon>
        <taxon>Alveolata</taxon>
        <taxon>Apicomplexa</taxon>
        <taxon>Aconoidasida</taxon>
        <taxon>Haemosporida</taxon>
        <taxon>Plasmodiidae</taxon>
        <taxon>Plasmodium</taxon>
        <taxon>Plasmodium (Haemamoeba)</taxon>
    </lineage>
</organism>
<keyword evidence="5" id="KW-1185">Reference proteome</keyword>
<evidence type="ECO:0000313" key="4">
    <source>
        <dbReference type="EMBL" id="CRG96366.1"/>
    </source>
</evidence>
<dbReference type="Proteomes" id="UP000220797">
    <property type="component" value="Unassembled WGS sequence"/>
</dbReference>
<dbReference type="GeneID" id="39732120"/>